<dbReference type="InterPro" id="IPR025665">
    <property type="entry name" value="Beta-barrel_OMP_2"/>
</dbReference>
<evidence type="ECO:0000256" key="1">
    <source>
        <dbReference type="SAM" id="SignalP"/>
    </source>
</evidence>
<dbReference type="Proteomes" id="UP001595906">
    <property type="component" value="Unassembled WGS sequence"/>
</dbReference>
<dbReference type="Pfam" id="PF13568">
    <property type="entry name" value="OMP_b-brl_2"/>
    <property type="match status" value="1"/>
</dbReference>
<evidence type="ECO:0000313" key="3">
    <source>
        <dbReference type="EMBL" id="MFC4231556.1"/>
    </source>
</evidence>
<evidence type="ECO:0000259" key="2">
    <source>
        <dbReference type="Pfam" id="PF13568"/>
    </source>
</evidence>
<comment type="caution">
    <text evidence="3">The sequence shown here is derived from an EMBL/GenBank/DDBJ whole genome shotgun (WGS) entry which is preliminary data.</text>
</comment>
<dbReference type="EMBL" id="JBHSDC010000009">
    <property type="protein sequence ID" value="MFC4231556.1"/>
    <property type="molecule type" value="Genomic_DNA"/>
</dbReference>
<keyword evidence="4" id="KW-1185">Reference proteome</keyword>
<keyword evidence="1" id="KW-0732">Signal</keyword>
<accession>A0ABV8PX14</accession>
<protein>
    <submittedName>
        <fullName evidence="3">Porin family protein</fullName>
    </submittedName>
</protein>
<evidence type="ECO:0000313" key="4">
    <source>
        <dbReference type="Proteomes" id="UP001595906"/>
    </source>
</evidence>
<gene>
    <name evidence="3" type="ORF">ACFOW1_06630</name>
</gene>
<feature type="domain" description="Outer membrane protein beta-barrel" evidence="2">
    <location>
        <begin position="20"/>
        <end position="185"/>
    </location>
</feature>
<organism evidence="3 4">
    <name type="scientific">Parasediminibacterium paludis</name>
    <dbReference type="NCBI Taxonomy" id="908966"/>
    <lineage>
        <taxon>Bacteria</taxon>
        <taxon>Pseudomonadati</taxon>
        <taxon>Bacteroidota</taxon>
        <taxon>Chitinophagia</taxon>
        <taxon>Chitinophagales</taxon>
        <taxon>Chitinophagaceae</taxon>
        <taxon>Parasediminibacterium</taxon>
    </lineage>
</organism>
<dbReference type="RefSeq" id="WP_379013072.1">
    <property type="nucleotide sequence ID" value="NZ_JBHSDC010000009.1"/>
</dbReference>
<name>A0ABV8PX14_9BACT</name>
<proteinExistence type="predicted"/>
<reference evidence="4" key="1">
    <citation type="journal article" date="2019" name="Int. J. Syst. Evol. Microbiol.">
        <title>The Global Catalogue of Microorganisms (GCM) 10K type strain sequencing project: providing services to taxonomists for standard genome sequencing and annotation.</title>
        <authorList>
            <consortium name="The Broad Institute Genomics Platform"/>
            <consortium name="The Broad Institute Genome Sequencing Center for Infectious Disease"/>
            <person name="Wu L."/>
            <person name="Ma J."/>
        </authorList>
    </citation>
    <scope>NUCLEOTIDE SEQUENCE [LARGE SCALE GENOMIC DNA]</scope>
    <source>
        <strain evidence="4">CECT 8010</strain>
    </source>
</reference>
<feature type="chain" id="PRO_5045495594" evidence="1">
    <location>
        <begin position="21"/>
        <end position="214"/>
    </location>
</feature>
<sequence length="214" mass="23134">MKKTITTAAMLFITVVGLYAQEASRSNTTNGFHFGLRAGVNLANIIKTNDNNFSTQLKPGFNAGAFVELPIVNGFSIQPELQFAQKGYKTSGSSALFGAYDYNVTTNYVEVPLLAKFSPSKSFAIVVGPQHSFLTSTKTNFTSGNTSYQQQVQNDNNNLKKNILGGVVGLEAVTSNLVFAARYNLDFQQNNGDGSSTTPTYKNQVIALSIGVRF</sequence>
<feature type="signal peptide" evidence="1">
    <location>
        <begin position="1"/>
        <end position="20"/>
    </location>
</feature>